<keyword evidence="4" id="KW-0804">Transcription</keyword>
<keyword evidence="9" id="KW-1185">Reference proteome</keyword>
<keyword evidence="5" id="KW-0539">Nucleus</keyword>
<dbReference type="InterPro" id="IPR003441">
    <property type="entry name" value="NAC-dom"/>
</dbReference>
<dbReference type="GO" id="GO:0006355">
    <property type="term" value="P:regulation of DNA-templated transcription"/>
    <property type="evidence" value="ECO:0007669"/>
    <property type="project" value="InterPro"/>
</dbReference>
<dbReference type="PROSITE" id="PS51005">
    <property type="entry name" value="NAC"/>
    <property type="match status" value="1"/>
</dbReference>
<dbReference type="Pfam" id="PF02365">
    <property type="entry name" value="NAM"/>
    <property type="match status" value="1"/>
</dbReference>
<comment type="subcellular location">
    <subcellularLocation>
        <location evidence="1">Nucleus</location>
    </subcellularLocation>
</comment>
<evidence type="ECO:0000256" key="3">
    <source>
        <dbReference type="ARBA" id="ARBA00023125"/>
    </source>
</evidence>
<name>A0A5C7IMF3_9ROSI</name>
<evidence type="ECO:0000256" key="1">
    <source>
        <dbReference type="ARBA" id="ARBA00004123"/>
    </source>
</evidence>
<comment type="caution">
    <text evidence="8">The sequence shown here is derived from an EMBL/GenBank/DDBJ whole genome shotgun (WGS) entry which is preliminary data.</text>
</comment>
<organism evidence="8 9">
    <name type="scientific">Acer yangbiense</name>
    <dbReference type="NCBI Taxonomy" id="1000413"/>
    <lineage>
        <taxon>Eukaryota</taxon>
        <taxon>Viridiplantae</taxon>
        <taxon>Streptophyta</taxon>
        <taxon>Embryophyta</taxon>
        <taxon>Tracheophyta</taxon>
        <taxon>Spermatophyta</taxon>
        <taxon>Magnoliopsida</taxon>
        <taxon>eudicotyledons</taxon>
        <taxon>Gunneridae</taxon>
        <taxon>Pentapetalae</taxon>
        <taxon>rosids</taxon>
        <taxon>malvids</taxon>
        <taxon>Sapindales</taxon>
        <taxon>Sapindaceae</taxon>
        <taxon>Hippocastanoideae</taxon>
        <taxon>Acereae</taxon>
        <taxon>Acer</taxon>
    </lineage>
</organism>
<dbReference type="AlphaFoldDB" id="A0A5C7IMF3"/>
<dbReference type="Gene3D" id="2.170.150.80">
    <property type="entry name" value="NAC domain"/>
    <property type="match status" value="1"/>
</dbReference>
<dbReference type="SUPFAM" id="SSF101941">
    <property type="entry name" value="NAC domain"/>
    <property type="match status" value="1"/>
</dbReference>
<keyword evidence="2" id="KW-0805">Transcription regulation</keyword>
<dbReference type="EMBL" id="VAHF01000002">
    <property type="protein sequence ID" value="TXG70533.1"/>
    <property type="molecule type" value="Genomic_DNA"/>
</dbReference>
<accession>A0A5C7IMF3</accession>
<keyword evidence="3" id="KW-0238">DNA-binding</keyword>
<sequence length="213" mass="23823">MATTADPDAISLTTTADPNANPLTAIPTEPNPASNLSSPAPTIINVTPVHGNLLPSPNPVIECDVYGDGCPWKRLFKECEENALYFFTRLKNKNDEKGKRINRATDSGTWRAQKDKEIFSYGDQIVLIGFKQSFSFMPKTGGQESLGIWVMHEYRLDDCLLDQWNGCAILKDYVLCRIIKKKLIKGGRSNTNCDHEDEDQDQDQVESLLLDVD</sequence>
<dbReference type="OrthoDB" id="774757at2759"/>
<evidence type="ECO:0000256" key="4">
    <source>
        <dbReference type="ARBA" id="ARBA00023163"/>
    </source>
</evidence>
<feature type="compositionally biased region" description="Polar residues" evidence="6">
    <location>
        <begin position="11"/>
        <end position="22"/>
    </location>
</feature>
<dbReference type="PANTHER" id="PTHR31989">
    <property type="entry name" value="NAC DOMAIN-CONTAINING PROTEIN 82-RELATED"/>
    <property type="match status" value="1"/>
</dbReference>
<dbReference type="Proteomes" id="UP000323000">
    <property type="component" value="Chromosome 2"/>
</dbReference>
<evidence type="ECO:0000313" key="8">
    <source>
        <dbReference type="EMBL" id="TXG70533.1"/>
    </source>
</evidence>
<dbReference type="GO" id="GO:0005634">
    <property type="term" value="C:nucleus"/>
    <property type="evidence" value="ECO:0007669"/>
    <property type="project" value="UniProtKB-SubCell"/>
</dbReference>
<gene>
    <name evidence="8" type="ORF">EZV62_005468</name>
</gene>
<evidence type="ECO:0000313" key="9">
    <source>
        <dbReference type="Proteomes" id="UP000323000"/>
    </source>
</evidence>
<feature type="region of interest" description="Disordered" evidence="6">
    <location>
        <begin position="1"/>
        <end position="35"/>
    </location>
</feature>
<proteinExistence type="predicted"/>
<reference evidence="9" key="1">
    <citation type="journal article" date="2019" name="Gigascience">
        <title>De novo genome assembly of the endangered Acer yangbiense, a plant species with extremely small populations endemic to Yunnan Province, China.</title>
        <authorList>
            <person name="Yang J."/>
            <person name="Wariss H.M."/>
            <person name="Tao L."/>
            <person name="Zhang R."/>
            <person name="Yun Q."/>
            <person name="Hollingsworth P."/>
            <person name="Dao Z."/>
            <person name="Luo G."/>
            <person name="Guo H."/>
            <person name="Ma Y."/>
            <person name="Sun W."/>
        </authorList>
    </citation>
    <scope>NUCLEOTIDE SEQUENCE [LARGE SCALE GENOMIC DNA]</scope>
    <source>
        <strain evidence="9">cv. Malutang</strain>
    </source>
</reference>
<evidence type="ECO:0000256" key="6">
    <source>
        <dbReference type="SAM" id="MobiDB-lite"/>
    </source>
</evidence>
<evidence type="ECO:0000256" key="2">
    <source>
        <dbReference type="ARBA" id="ARBA00023015"/>
    </source>
</evidence>
<dbReference type="InterPro" id="IPR036093">
    <property type="entry name" value="NAC_dom_sf"/>
</dbReference>
<dbReference type="GO" id="GO:0003677">
    <property type="term" value="F:DNA binding"/>
    <property type="evidence" value="ECO:0007669"/>
    <property type="project" value="UniProtKB-KW"/>
</dbReference>
<protein>
    <recommendedName>
        <fullName evidence="7">NAC domain-containing protein</fullName>
    </recommendedName>
</protein>
<feature type="domain" description="NAC" evidence="7">
    <location>
        <begin position="31"/>
        <end position="181"/>
    </location>
</feature>
<evidence type="ECO:0000256" key="5">
    <source>
        <dbReference type="ARBA" id="ARBA00023242"/>
    </source>
</evidence>
<evidence type="ECO:0000259" key="7">
    <source>
        <dbReference type="PROSITE" id="PS51005"/>
    </source>
</evidence>